<evidence type="ECO:0000256" key="7">
    <source>
        <dbReference type="ARBA" id="ARBA00023065"/>
    </source>
</evidence>
<dbReference type="Pfam" id="PF00593">
    <property type="entry name" value="TonB_dep_Rec_b-barrel"/>
    <property type="match status" value="1"/>
</dbReference>
<dbReference type="PANTHER" id="PTHR30069:SF53">
    <property type="entry name" value="COLICIN I RECEPTOR-RELATED"/>
    <property type="match status" value="1"/>
</dbReference>
<dbReference type="CDD" id="cd01347">
    <property type="entry name" value="ligand_gated_channel"/>
    <property type="match status" value="1"/>
</dbReference>
<evidence type="ECO:0000256" key="11">
    <source>
        <dbReference type="ARBA" id="ARBA00023237"/>
    </source>
</evidence>
<protein>
    <submittedName>
        <fullName evidence="17">TonB-dependent receptor</fullName>
    </submittedName>
</protein>
<dbReference type="InterPro" id="IPR012910">
    <property type="entry name" value="Plug_dom"/>
</dbReference>
<dbReference type="InterPro" id="IPR037066">
    <property type="entry name" value="Plug_dom_sf"/>
</dbReference>
<evidence type="ECO:0000256" key="2">
    <source>
        <dbReference type="ARBA" id="ARBA00009810"/>
    </source>
</evidence>
<dbReference type="InterPro" id="IPR036942">
    <property type="entry name" value="Beta-barrel_TonB_sf"/>
</dbReference>
<evidence type="ECO:0000256" key="5">
    <source>
        <dbReference type="ARBA" id="ARBA00022692"/>
    </source>
</evidence>
<proteinExistence type="inferred from homology"/>
<feature type="domain" description="TonB-dependent receptor-like beta-barrel" evidence="15">
    <location>
        <begin position="303"/>
        <end position="757"/>
    </location>
</feature>
<evidence type="ECO:0000259" key="15">
    <source>
        <dbReference type="Pfam" id="PF00593"/>
    </source>
</evidence>
<name>A0ABU8X7G7_9BURK</name>
<keyword evidence="18" id="KW-1185">Reference proteome</keyword>
<comment type="similarity">
    <text evidence="2 12 13">Belongs to the TonB-dependent receptor family.</text>
</comment>
<dbReference type="SUPFAM" id="SSF56935">
    <property type="entry name" value="Porins"/>
    <property type="match status" value="1"/>
</dbReference>
<dbReference type="Gene3D" id="2.170.130.10">
    <property type="entry name" value="TonB-dependent receptor, plug domain"/>
    <property type="match status" value="1"/>
</dbReference>
<keyword evidence="11 12" id="KW-0998">Cell outer membrane</keyword>
<accession>A0ABU8X7G7</accession>
<dbReference type="Gene3D" id="2.40.170.20">
    <property type="entry name" value="TonB-dependent receptor, beta-barrel domain"/>
    <property type="match status" value="1"/>
</dbReference>
<gene>
    <name evidence="17" type="ORF">WKW79_10605</name>
</gene>
<reference evidence="17 18" key="1">
    <citation type="submission" date="2024-03" db="EMBL/GenBank/DDBJ databases">
        <title>Novel species of the genus Variovorax.</title>
        <authorList>
            <person name="Liu Q."/>
            <person name="Xin Y.-H."/>
        </authorList>
    </citation>
    <scope>NUCLEOTIDE SEQUENCE [LARGE SCALE GENOMIC DNA]</scope>
    <source>
        <strain evidence="17 18">KACC 18901</strain>
    </source>
</reference>
<comment type="caution">
    <text evidence="17">The sequence shown here is derived from an EMBL/GenBank/DDBJ whole genome shotgun (WGS) entry which is preliminary data.</text>
</comment>
<comment type="subcellular location">
    <subcellularLocation>
        <location evidence="1 12">Cell outer membrane</location>
        <topology evidence="1 12">Multi-pass membrane protein</topology>
    </subcellularLocation>
</comment>
<dbReference type="InterPro" id="IPR039426">
    <property type="entry name" value="TonB-dep_rcpt-like"/>
</dbReference>
<keyword evidence="10 17" id="KW-0675">Receptor</keyword>
<dbReference type="Proteomes" id="UP001367030">
    <property type="component" value="Unassembled WGS sequence"/>
</dbReference>
<evidence type="ECO:0000256" key="6">
    <source>
        <dbReference type="ARBA" id="ARBA00022729"/>
    </source>
</evidence>
<evidence type="ECO:0000256" key="8">
    <source>
        <dbReference type="ARBA" id="ARBA00023077"/>
    </source>
</evidence>
<evidence type="ECO:0000256" key="10">
    <source>
        <dbReference type="ARBA" id="ARBA00023170"/>
    </source>
</evidence>
<dbReference type="PROSITE" id="PS52016">
    <property type="entry name" value="TONB_DEPENDENT_REC_3"/>
    <property type="match status" value="1"/>
</dbReference>
<keyword evidence="8 13" id="KW-0798">TonB box</keyword>
<evidence type="ECO:0000313" key="18">
    <source>
        <dbReference type="Proteomes" id="UP001367030"/>
    </source>
</evidence>
<evidence type="ECO:0000256" key="4">
    <source>
        <dbReference type="ARBA" id="ARBA00022452"/>
    </source>
</evidence>
<feature type="signal peptide" evidence="14">
    <location>
        <begin position="1"/>
        <end position="20"/>
    </location>
</feature>
<evidence type="ECO:0000256" key="3">
    <source>
        <dbReference type="ARBA" id="ARBA00022448"/>
    </source>
</evidence>
<dbReference type="Pfam" id="PF07715">
    <property type="entry name" value="Plug"/>
    <property type="match status" value="1"/>
</dbReference>
<keyword evidence="7" id="KW-0406">Ion transport</keyword>
<keyword evidence="5 12" id="KW-0812">Transmembrane</keyword>
<evidence type="ECO:0000256" key="1">
    <source>
        <dbReference type="ARBA" id="ARBA00004571"/>
    </source>
</evidence>
<dbReference type="PANTHER" id="PTHR30069">
    <property type="entry name" value="TONB-DEPENDENT OUTER MEMBRANE RECEPTOR"/>
    <property type="match status" value="1"/>
</dbReference>
<evidence type="ECO:0000256" key="13">
    <source>
        <dbReference type="RuleBase" id="RU003357"/>
    </source>
</evidence>
<sequence>MTRTRTAVAVAMAFSAPAWADHQLGDDTNARMLGTITVTGGRPTSLPTQIPTVIEGTTREQIEATVNATDAEDALKYLPSLVVRKRYIGDYNHAVLATRASGTGNSARSMVFADGIPLSNLLGNGATFAPRWGMVSPEEIDRVDVLYGPFSAAYPGNSVGAVVDYVTRVPDKFEAHIKLGGAYSHFDQYSSSSTPSANQVDMSLGGRNGDWSWWLSASRMHSVGQALTFGNRLLSAGTVGNAGTPVTGAVPDLNPSNQPWWLVGGATIYDTTQEQAKLKIAYDFTPTIRATYILGAWNNSTYGSVDSYLRDRNGLPVYGGRVNIAGRVYNLDSPSPALAPTQNDITHTMQGLSVKSHTGGVFDWEVSGSLYDYAKDTLRTPIVSTNPATAAPYWLPLGTPPSVFGAPGRTTDMNGTGWNTLKLAGTWRPTGSAEGVGAHVVDFGAQQDTAKLRTQVSNTADWFSGPALTPFSQFNGNTRLQSLYAQDTWRFAPDWKTTLGLRFEDWKAYGGQLGSAATLLGFPERHQNDISPKAAIAWQANGDWLLKASVGRAVRYPTVSELYQGQILGNTIINNNPLLKPEKSWTTELTAERDTRNWGVDGLLRATLFFERTQDALYSQTSANNITTIQNVDAIRTKGLELAFNGYDVGIKGLELGGSLTLADSEITANTGFPASVGKQQPRVPRVRAALLATYRPDANWSYTFGARYSGTQYGTLDNSDPNGATYTGFSKYFVTDIRVRYRIDRQWSAAVGIDNLNNDKYWAFHPYPQRTFVAELKFDL</sequence>
<evidence type="ECO:0000256" key="14">
    <source>
        <dbReference type="SAM" id="SignalP"/>
    </source>
</evidence>
<keyword evidence="6 14" id="KW-0732">Signal</keyword>
<dbReference type="EMBL" id="JBBKZS010000003">
    <property type="protein sequence ID" value="MEJ8855020.1"/>
    <property type="molecule type" value="Genomic_DNA"/>
</dbReference>
<dbReference type="InterPro" id="IPR000531">
    <property type="entry name" value="Beta-barrel_TonB"/>
</dbReference>
<feature type="domain" description="TonB-dependent receptor plug" evidence="16">
    <location>
        <begin position="50"/>
        <end position="162"/>
    </location>
</feature>
<evidence type="ECO:0000256" key="9">
    <source>
        <dbReference type="ARBA" id="ARBA00023136"/>
    </source>
</evidence>
<evidence type="ECO:0000256" key="12">
    <source>
        <dbReference type="PROSITE-ProRule" id="PRU01360"/>
    </source>
</evidence>
<keyword evidence="4 12" id="KW-1134">Transmembrane beta strand</keyword>
<evidence type="ECO:0000259" key="16">
    <source>
        <dbReference type="Pfam" id="PF07715"/>
    </source>
</evidence>
<feature type="chain" id="PRO_5046552711" evidence="14">
    <location>
        <begin position="21"/>
        <end position="781"/>
    </location>
</feature>
<evidence type="ECO:0000313" key="17">
    <source>
        <dbReference type="EMBL" id="MEJ8855020.1"/>
    </source>
</evidence>
<keyword evidence="3 12" id="KW-0813">Transport</keyword>
<organism evidence="17 18">
    <name type="scientific">Variovorax robiniae</name>
    <dbReference type="NCBI Taxonomy" id="1836199"/>
    <lineage>
        <taxon>Bacteria</taxon>
        <taxon>Pseudomonadati</taxon>
        <taxon>Pseudomonadota</taxon>
        <taxon>Betaproteobacteria</taxon>
        <taxon>Burkholderiales</taxon>
        <taxon>Comamonadaceae</taxon>
        <taxon>Variovorax</taxon>
    </lineage>
</organism>
<keyword evidence="9 12" id="KW-0472">Membrane</keyword>
<dbReference type="RefSeq" id="WP_340335095.1">
    <property type="nucleotide sequence ID" value="NZ_JBBKZS010000003.1"/>
</dbReference>